<feature type="compositionally biased region" description="Polar residues" evidence="1">
    <location>
        <begin position="1"/>
        <end position="15"/>
    </location>
</feature>
<dbReference type="SUPFAM" id="SSF54236">
    <property type="entry name" value="Ubiquitin-like"/>
    <property type="match status" value="1"/>
</dbReference>
<proteinExistence type="predicted"/>
<protein>
    <recommendedName>
        <fullName evidence="2">Ubiquitin-like domain-containing protein</fullName>
    </recommendedName>
</protein>
<dbReference type="OrthoDB" id="417450at2759"/>
<dbReference type="InterPro" id="IPR000626">
    <property type="entry name" value="Ubiquitin-like_dom"/>
</dbReference>
<dbReference type="Pfam" id="PF00240">
    <property type="entry name" value="ubiquitin"/>
    <property type="match status" value="1"/>
</dbReference>
<keyword evidence="4" id="KW-1185">Reference proteome</keyword>
<comment type="caution">
    <text evidence="3">The sequence shown here is derived from an EMBL/GenBank/DDBJ whole genome shotgun (WGS) entry which is preliminary data.</text>
</comment>
<dbReference type="Proteomes" id="UP000649617">
    <property type="component" value="Unassembled WGS sequence"/>
</dbReference>
<evidence type="ECO:0000313" key="3">
    <source>
        <dbReference type="EMBL" id="CAE7413107.1"/>
    </source>
</evidence>
<dbReference type="CDD" id="cd17039">
    <property type="entry name" value="Ubl_ubiquitin_like"/>
    <property type="match status" value="1"/>
</dbReference>
<feature type="domain" description="Ubiquitin-like" evidence="2">
    <location>
        <begin position="1"/>
        <end position="70"/>
    </location>
</feature>
<dbReference type="Gene3D" id="3.10.20.90">
    <property type="entry name" value="Phosphatidylinositol 3-kinase Catalytic Subunit, Chain A, domain 1"/>
    <property type="match status" value="1"/>
</dbReference>
<dbReference type="InterPro" id="IPR029071">
    <property type="entry name" value="Ubiquitin-like_domsf"/>
</dbReference>
<reference evidence="3" key="1">
    <citation type="submission" date="2021-02" db="EMBL/GenBank/DDBJ databases">
        <authorList>
            <person name="Dougan E. K."/>
            <person name="Rhodes N."/>
            <person name="Thang M."/>
            <person name="Chan C."/>
        </authorList>
    </citation>
    <scope>NUCLEOTIDE SEQUENCE</scope>
</reference>
<gene>
    <name evidence="3" type="ORF">SPIL2461_LOCUS10187</name>
</gene>
<dbReference type="EMBL" id="CAJNIZ010018624">
    <property type="protein sequence ID" value="CAE7413107.1"/>
    <property type="molecule type" value="Genomic_DNA"/>
</dbReference>
<sequence>MRITVRSLTGASSLDTAKPVNEGKVEAADLDLEPDTTMQGLRTAVQAALGIPAAEQRLVYAGTQLEDRVTSAWRARRSGALAAALGLEQLPDGAWLTLEHHGIQKGSVLNVVRKVHAPQEDPSPAAAAALAEGRLDRTFGAAAAGAVPAAAPSAPPAAVPLLAGMAAGGNGGTGNGSALGAQLEALNDLELLVLLRLRRHGDQR</sequence>
<feature type="region of interest" description="Disordered" evidence="1">
    <location>
        <begin position="1"/>
        <end position="20"/>
    </location>
</feature>
<evidence type="ECO:0000256" key="1">
    <source>
        <dbReference type="SAM" id="MobiDB-lite"/>
    </source>
</evidence>
<dbReference type="PROSITE" id="PS50053">
    <property type="entry name" value="UBIQUITIN_2"/>
    <property type="match status" value="1"/>
</dbReference>
<dbReference type="AlphaFoldDB" id="A0A812R1E7"/>
<evidence type="ECO:0000259" key="2">
    <source>
        <dbReference type="PROSITE" id="PS50053"/>
    </source>
</evidence>
<name>A0A812R1E7_SYMPI</name>
<evidence type="ECO:0000313" key="4">
    <source>
        <dbReference type="Proteomes" id="UP000649617"/>
    </source>
</evidence>
<organism evidence="3 4">
    <name type="scientific">Symbiodinium pilosum</name>
    <name type="common">Dinoflagellate</name>
    <dbReference type="NCBI Taxonomy" id="2952"/>
    <lineage>
        <taxon>Eukaryota</taxon>
        <taxon>Sar</taxon>
        <taxon>Alveolata</taxon>
        <taxon>Dinophyceae</taxon>
        <taxon>Suessiales</taxon>
        <taxon>Symbiodiniaceae</taxon>
        <taxon>Symbiodinium</taxon>
    </lineage>
</organism>
<dbReference type="PRINTS" id="PR00348">
    <property type="entry name" value="UBIQUITIN"/>
</dbReference>
<dbReference type="InterPro" id="IPR019956">
    <property type="entry name" value="Ubiquitin_dom"/>
</dbReference>
<accession>A0A812R1E7</accession>